<sequence>MRTTSTPSRSVFQVHRAKRHLQTNGTGRLILRFPRRTPPRRPGSRSFLFDRSVRTSRAGSCIKEGAGPRFPFLLPPLLSPRQRRHHRRQRRHRASERARERERERASESDRGRREVRRWVVEGSGREGKARQAQAKATQQSTEGRDS</sequence>
<feature type="region of interest" description="Disordered" evidence="1">
    <location>
        <begin position="33"/>
        <end position="147"/>
    </location>
</feature>
<feature type="compositionally biased region" description="Basic residues" evidence="1">
    <location>
        <begin position="33"/>
        <end position="43"/>
    </location>
</feature>
<feature type="compositionally biased region" description="Basic residues" evidence="1">
    <location>
        <begin position="81"/>
        <end position="94"/>
    </location>
</feature>
<protein>
    <submittedName>
        <fullName evidence="2">Uncharacterized protein</fullName>
    </submittedName>
</protein>
<evidence type="ECO:0000313" key="3">
    <source>
        <dbReference type="Proteomes" id="UP000244005"/>
    </source>
</evidence>
<accession>A0A2R6XUP0</accession>
<reference evidence="3" key="1">
    <citation type="journal article" date="2017" name="Cell">
        <title>Insights into land plant evolution garnered from the Marchantia polymorpha genome.</title>
        <authorList>
            <person name="Bowman J.L."/>
            <person name="Kohchi T."/>
            <person name="Yamato K.T."/>
            <person name="Jenkins J."/>
            <person name="Shu S."/>
            <person name="Ishizaki K."/>
            <person name="Yamaoka S."/>
            <person name="Nishihama R."/>
            <person name="Nakamura Y."/>
            <person name="Berger F."/>
            <person name="Adam C."/>
            <person name="Aki S.S."/>
            <person name="Althoff F."/>
            <person name="Araki T."/>
            <person name="Arteaga-Vazquez M.A."/>
            <person name="Balasubrmanian S."/>
            <person name="Barry K."/>
            <person name="Bauer D."/>
            <person name="Boehm C.R."/>
            <person name="Briginshaw L."/>
            <person name="Caballero-Perez J."/>
            <person name="Catarino B."/>
            <person name="Chen F."/>
            <person name="Chiyoda S."/>
            <person name="Chovatia M."/>
            <person name="Davies K.M."/>
            <person name="Delmans M."/>
            <person name="Demura T."/>
            <person name="Dierschke T."/>
            <person name="Dolan L."/>
            <person name="Dorantes-Acosta A.E."/>
            <person name="Eklund D.M."/>
            <person name="Florent S.N."/>
            <person name="Flores-Sandoval E."/>
            <person name="Fujiyama A."/>
            <person name="Fukuzawa H."/>
            <person name="Galik B."/>
            <person name="Grimanelli D."/>
            <person name="Grimwood J."/>
            <person name="Grossniklaus U."/>
            <person name="Hamada T."/>
            <person name="Haseloff J."/>
            <person name="Hetherington A.J."/>
            <person name="Higo A."/>
            <person name="Hirakawa Y."/>
            <person name="Hundley H.N."/>
            <person name="Ikeda Y."/>
            <person name="Inoue K."/>
            <person name="Inoue S.I."/>
            <person name="Ishida S."/>
            <person name="Jia Q."/>
            <person name="Kakita M."/>
            <person name="Kanazawa T."/>
            <person name="Kawai Y."/>
            <person name="Kawashima T."/>
            <person name="Kennedy M."/>
            <person name="Kinose K."/>
            <person name="Kinoshita T."/>
            <person name="Kohara Y."/>
            <person name="Koide E."/>
            <person name="Komatsu K."/>
            <person name="Kopischke S."/>
            <person name="Kubo M."/>
            <person name="Kyozuka J."/>
            <person name="Lagercrantz U."/>
            <person name="Lin S.S."/>
            <person name="Lindquist E."/>
            <person name="Lipzen A.M."/>
            <person name="Lu C.W."/>
            <person name="De Luna E."/>
            <person name="Martienssen R.A."/>
            <person name="Minamino N."/>
            <person name="Mizutani M."/>
            <person name="Mizutani M."/>
            <person name="Mochizuki N."/>
            <person name="Monte I."/>
            <person name="Mosher R."/>
            <person name="Nagasaki H."/>
            <person name="Nakagami H."/>
            <person name="Naramoto S."/>
            <person name="Nishitani K."/>
            <person name="Ohtani M."/>
            <person name="Okamoto T."/>
            <person name="Okumura M."/>
            <person name="Phillips J."/>
            <person name="Pollak B."/>
            <person name="Reinders A."/>
            <person name="Rovekamp M."/>
            <person name="Sano R."/>
            <person name="Sawa S."/>
            <person name="Schmid M.W."/>
            <person name="Shirakawa M."/>
            <person name="Solano R."/>
            <person name="Spunde A."/>
            <person name="Suetsugu N."/>
            <person name="Sugano S."/>
            <person name="Sugiyama A."/>
            <person name="Sun R."/>
            <person name="Suzuki Y."/>
            <person name="Takenaka M."/>
            <person name="Takezawa D."/>
            <person name="Tomogane H."/>
            <person name="Tsuzuki M."/>
            <person name="Ueda T."/>
            <person name="Umeda M."/>
            <person name="Ward J.M."/>
            <person name="Watanabe Y."/>
            <person name="Yazaki K."/>
            <person name="Yokoyama R."/>
            <person name="Yoshitake Y."/>
            <person name="Yotsui I."/>
            <person name="Zachgo S."/>
            <person name="Schmutz J."/>
        </authorList>
    </citation>
    <scope>NUCLEOTIDE SEQUENCE [LARGE SCALE GENOMIC DNA]</scope>
    <source>
        <strain evidence="3">Tak-1</strain>
    </source>
</reference>
<evidence type="ECO:0000313" key="2">
    <source>
        <dbReference type="EMBL" id="PTQ49811.1"/>
    </source>
</evidence>
<dbReference type="AlphaFoldDB" id="A0A2R6XUP0"/>
<dbReference type="EMBL" id="KZ772674">
    <property type="protein sequence ID" value="PTQ49811.1"/>
    <property type="molecule type" value="Genomic_DNA"/>
</dbReference>
<organism evidence="2 3">
    <name type="scientific">Marchantia polymorpha</name>
    <name type="common">Common liverwort</name>
    <name type="synonym">Marchantia aquatica</name>
    <dbReference type="NCBI Taxonomy" id="3197"/>
    <lineage>
        <taxon>Eukaryota</taxon>
        <taxon>Viridiplantae</taxon>
        <taxon>Streptophyta</taxon>
        <taxon>Embryophyta</taxon>
        <taxon>Marchantiophyta</taxon>
        <taxon>Marchantiopsida</taxon>
        <taxon>Marchantiidae</taxon>
        <taxon>Marchantiales</taxon>
        <taxon>Marchantiaceae</taxon>
        <taxon>Marchantia</taxon>
    </lineage>
</organism>
<evidence type="ECO:0000256" key="1">
    <source>
        <dbReference type="SAM" id="MobiDB-lite"/>
    </source>
</evidence>
<feature type="compositionally biased region" description="Basic and acidic residues" evidence="1">
    <location>
        <begin position="95"/>
        <end position="130"/>
    </location>
</feature>
<feature type="compositionally biased region" description="Low complexity" evidence="1">
    <location>
        <begin position="131"/>
        <end position="140"/>
    </location>
</feature>
<name>A0A2R6XUP0_MARPO</name>
<gene>
    <name evidence="2" type="ORF">MARPO_0002s0261</name>
</gene>
<keyword evidence="3" id="KW-1185">Reference proteome</keyword>
<proteinExistence type="predicted"/>
<dbReference type="Proteomes" id="UP000244005">
    <property type="component" value="Unassembled WGS sequence"/>
</dbReference>